<dbReference type="GeneID" id="120324874"/>
<feature type="compositionally biased region" description="Low complexity" evidence="1">
    <location>
        <begin position="78"/>
        <end position="89"/>
    </location>
</feature>
<accession>A0A7R5KY32</accession>
<feature type="compositionally biased region" description="Low complexity" evidence="1">
    <location>
        <begin position="28"/>
        <end position="67"/>
    </location>
</feature>
<feature type="region of interest" description="Disordered" evidence="1">
    <location>
        <begin position="12"/>
        <end position="146"/>
    </location>
</feature>
<proteinExistence type="predicted"/>
<reference evidence="3" key="1">
    <citation type="submission" date="2025-08" db="UniProtKB">
        <authorList>
            <consortium name="RefSeq"/>
        </authorList>
    </citation>
    <scope>IDENTIFICATION</scope>
    <source>
        <tissue evidence="3">Muscle</tissue>
    </source>
</reference>
<dbReference type="RefSeq" id="XP_039245470.1">
    <property type="nucleotide sequence ID" value="XM_039389536.1"/>
</dbReference>
<dbReference type="AlphaFoldDB" id="A0A7R5KY32"/>
<gene>
    <name evidence="3" type="primary">LOC120324874</name>
</gene>
<dbReference type="Proteomes" id="UP000504627">
    <property type="component" value="Unplaced"/>
</dbReference>
<feature type="compositionally biased region" description="Basic and acidic residues" evidence="1">
    <location>
        <begin position="94"/>
        <end position="110"/>
    </location>
</feature>
<sequence>MVPLHLFLRLPAAPRSPPAHRHPPSRRSPPVSILTAPAPGSGAGPSLPRSLAGRQRPAAQARCCRLLPPRRWRGGRGSAQSRASAARAGAGRGSDGRGEGGGDRAREPRRTPGPSVTGAAGEEEEEEEVVVEEAAAAARDSPTPTHRAESHFFSIFVKRGACQHLVSGVFWSMTSATSPIILKWDPKSLEIRTLTVERLLEPLVTQIS</sequence>
<dbReference type="InParanoid" id="A0A7R5KY32"/>
<keyword evidence="2" id="KW-1185">Reference proteome</keyword>
<feature type="compositionally biased region" description="Acidic residues" evidence="1">
    <location>
        <begin position="121"/>
        <end position="131"/>
    </location>
</feature>
<evidence type="ECO:0000313" key="3">
    <source>
        <dbReference type="RefSeq" id="XP_039245470.1"/>
    </source>
</evidence>
<evidence type="ECO:0000313" key="2">
    <source>
        <dbReference type="Proteomes" id="UP000504627"/>
    </source>
</evidence>
<evidence type="ECO:0000256" key="1">
    <source>
        <dbReference type="SAM" id="MobiDB-lite"/>
    </source>
</evidence>
<organism evidence="2 3">
    <name type="scientific">Pipra filicauda</name>
    <name type="common">Wire-tailed manakin</name>
    <dbReference type="NCBI Taxonomy" id="649802"/>
    <lineage>
        <taxon>Eukaryota</taxon>
        <taxon>Metazoa</taxon>
        <taxon>Chordata</taxon>
        <taxon>Craniata</taxon>
        <taxon>Vertebrata</taxon>
        <taxon>Euteleostomi</taxon>
        <taxon>Archelosauria</taxon>
        <taxon>Archosauria</taxon>
        <taxon>Dinosauria</taxon>
        <taxon>Saurischia</taxon>
        <taxon>Theropoda</taxon>
        <taxon>Coelurosauria</taxon>
        <taxon>Aves</taxon>
        <taxon>Neognathae</taxon>
        <taxon>Neoaves</taxon>
        <taxon>Telluraves</taxon>
        <taxon>Australaves</taxon>
        <taxon>Passeriformes</taxon>
        <taxon>Pipridae</taxon>
        <taxon>Pipra</taxon>
    </lineage>
</organism>
<name>A0A7R5KY32_9PASS</name>
<protein>
    <submittedName>
        <fullName evidence="3">Uncharacterized protein LOC120324874</fullName>
    </submittedName>
</protein>